<evidence type="ECO:0000256" key="4">
    <source>
        <dbReference type="ARBA" id="ARBA00022777"/>
    </source>
</evidence>
<dbReference type="GO" id="GO:0005524">
    <property type="term" value="F:ATP binding"/>
    <property type="evidence" value="ECO:0007669"/>
    <property type="project" value="UniProtKB-KW"/>
</dbReference>
<evidence type="ECO:0000313" key="8">
    <source>
        <dbReference type="Proteomes" id="UP000327013"/>
    </source>
</evidence>
<dbReference type="Gene3D" id="1.10.510.10">
    <property type="entry name" value="Transferase(Phosphotransferase) domain 1"/>
    <property type="match status" value="1"/>
</dbReference>
<keyword evidence="3" id="KW-0547">Nucleotide-binding</keyword>
<dbReference type="InterPro" id="IPR011009">
    <property type="entry name" value="Kinase-like_dom_sf"/>
</dbReference>
<keyword evidence="8" id="KW-1185">Reference proteome</keyword>
<dbReference type="PROSITE" id="PS50011">
    <property type="entry name" value="PROTEIN_KINASE_DOM"/>
    <property type="match status" value="1"/>
</dbReference>
<accession>A0A5N6KQ97</accession>
<evidence type="ECO:0000256" key="5">
    <source>
        <dbReference type="ARBA" id="ARBA00022840"/>
    </source>
</evidence>
<dbReference type="InterPro" id="IPR000719">
    <property type="entry name" value="Prot_kinase_dom"/>
</dbReference>
<dbReference type="PANTHER" id="PTHR45646:SF11">
    <property type="entry name" value="SERINE_THREONINE-PROTEIN KINASE DOA"/>
    <property type="match status" value="1"/>
</dbReference>
<dbReference type="AlphaFoldDB" id="A0A5N6KQ97"/>
<dbReference type="SUPFAM" id="SSF56112">
    <property type="entry name" value="Protein kinase-like (PK-like)"/>
    <property type="match status" value="1"/>
</dbReference>
<dbReference type="GO" id="GO:0043484">
    <property type="term" value="P:regulation of RNA splicing"/>
    <property type="evidence" value="ECO:0007669"/>
    <property type="project" value="TreeGrafter"/>
</dbReference>
<reference evidence="7 8" key="1">
    <citation type="submission" date="2019-06" db="EMBL/GenBank/DDBJ databases">
        <title>A chromosomal-level reference genome of Carpinus fangiana (Coryloideae, Betulaceae).</title>
        <authorList>
            <person name="Yang X."/>
            <person name="Wang Z."/>
            <person name="Zhang L."/>
            <person name="Hao G."/>
            <person name="Liu J."/>
            <person name="Yang Y."/>
        </authorList>
    </citation>
    <scope>NUCLEOTIDE SEQUENCE [LARGE SCALE GENOMIC DNA]</scope>
    <source>
        <strain evidence="7">Cfa_2016G</strain>
        <tissue evidence="7">Leaf</tissue>
    </source>
</reference>
<dbReference type="InterPro" id="IPR051175">
    <property type="entry name" value="CLK_kinases"/>
</dbReference>
<keyword evidence="5" id="KW-0067">ATP-binding</keyword>
<keyword evidence="4" id="KW-0418">Kinase</keyword>
<protein>
    <recommendedName>
        <fullName evidence="6">Protein kinase domain-containing protein</fullName>
    </recommendedName>
</protein>
<organism evidence="7 8">
    <name type="scientific">Carpinus fangiana</name>
    <dbReference type="NCBI Taxonomy" id="176857"/>
    <lineage>
        <taxon>Eukaryota</taxon>
        <taxon>Viridiplantae</taxon>
        <taxon>Streptophyta</taxon>
        <taxon>Embryophyta</taxon>
        <taxon>Tracheophyta</taxon>
        <taxon>Spermatophyta</taxon>
        <taxon>Magnoliopsida</taxon>
        <taxon>eudicotyledons</taxon>
        <taxon>Gunneridae</taxon>
        <taxon>Pentapetalae</taxon>
        <taxon>rosids</taxon>
        <taxon>fabids</taxon>
        <taxon>Fagales</taxon>
        <taxon>Betulaceae</taxon>
        <taxon>Carpinus</taxon>
    </lineage>
</organism>
<gene>
    <name evidence="7" type="ORF">FH972_021642</name>
</gene>
<comment type="caution">
    <text evidence="7">The sequence shown here is derived from an EMBL/GenBank/DDBJ whole genome shotgun (WGS) entry which is preliminary data.</text>
</comment>
<evidence type="ECO:0000313" key="7">
    <source>
        <dbReference type="EMBL" id="KAB8337343.1"/>
    </source>
</evidence>
<keyword evidence="2" id="KW-0808">Transferase</keyword>
<dbReference type="Pfam" id="PF00069">
    <property type="entry name" value="Pkinase"/>
    <property type="match status" value="1"/>
</dbReference>
<dbReference type="PANTHER" id="PTHR45646">
    <property type="entry name" value="SERINE/THREONINE-PROTEIN KINASE DOA-RELATED"/>
    <property type="match status" value="1"/>
</dbReference>
<dbReference type="OrthoDB" id="4180249at2759"/>
<dbReference type="Proteomes" id="UP000327013">
    <property type="component" value="Unassembled WGS sequence"/>
</dbReference>
<dbReference type="EMBL" id="VIBQ01000009">
    <property type="protein sequence ID" value="KAB8337343.1"/>
    <property type="molecule type" value="Genomic_DNA"/>
</dbReference>
<keyword evidence="1" id="KW-0723">Serine/threonine-protein kinase</keyword>
<proteinExistence type="predicted"/>
<evidence type="ECO:0000256" key="2">
    <source>
        <dbReference type="ARBA" id="ARBA00022679"/>
    </source>
</evidence>
<name>A0A5N6KQ97_9ROSI</name>
<evidence type="ECO:0000256" key="1">
    <source>
        <dbReference type="ARBA" id="ARBA00022527"/>
    </source>
</evidence>
<evidence type="ECO:0000256" key="3">
    <source>
        <dbReference type="ARBA" id="ARBA00022741"/>
    </source>
</evidence>
<dbReference type="GO" id="GO:0005634">
    <property type="term" value="C:nucleus"/>
    <property type="evidence" value="ECO:0007669"/>
    <property type="project" value="TreeGrafter"/>
</dbReference>
<evidence type="ECO:0000259" key="6">
    <source>
        <dbReference type="PROSITE" id="PS50011"/>
    </source>
</evidence>
<sequence length="253" mass="28345">MHRIALGLDYLWRCGVAHGDVYARNVLFTSPWVARRSEAEAMSRLGTPQSGIVKRSDGMGCEHNIPPYLVRSASFRGHDTEVKLADLGNAFFHDDPPPQISTPWHVRAPESIFGLDLTKYVDMWGAGCMFFEVITGRTLVDSFLADRASVINGLGAVLGPPPGALFGDLDLDDKTAFMPFDQYFCLNYDHNDAQLLGEEDEGILVEEYEKPAREFSDEELRVLCGLLKRLLNYEPTSRGTTQELLETLCRLRD</sequence>
<feature type="domain" description="Protein kinase" evidence="6">
    <location>
        <begin position="1"/>
        <end position="253"/>
    </location>
</feature>
<dbReference type="GO" id="GO:0004674">
    <property type="term" value="F:protein serine/threonine kinase activity"/>
    <property type="evidence" value="ECO:0007669"/>
    <property type="project" value="UniProtKB-KW"/>
</dbReference>